<gene>
    <name evidence="1" type="ORF">SAMN04515672_4378</name>
</gene>
<accession>A0A1G9G1D3</accession>
<keyword evidence="2" id="KW-1185">Reference proteome</keyword>
<protein>
    <submittedName>
        <fullName evidence="1">Uncharacterized protein</fullName>
    </submittedName>
</protein>
<proteinExistence type="predicted"/>
<dbReference type="AlphaFoldDB" id="A0A1G9G1D3"/>
<sequence>MCFNWRSAYGGGGGRCNFLAQSQDSKPNLLALLKMEDDGEIREIVQLVALTNSKKLAKTL</sequence>
<dbReference type="EMBL" id="FNFE01000008">
    <property type="protein sequence ID" value="SDK94417.1"/>
    <property type="molecule type" value="Genomic_DNA"/>
</dbReference>
<evidence type="ECO:0000313" key="2">
    <source>
        <dbReference type="Proteomes" id="UP000198882"/>
    </source>
</evidence>
<evidence type="ECO:0000313" key="1">
    <source>
        <dbReference type="EMBL" id="SDK94417.1"/>
    </source>
</evidence>
<reference evidence="2" key="1">
    <citation type="submission" date="2016-10" db="EMBL/GenBank/DDBJ databases">
        <authorList>
            <person name="Varghese N."/>
            <person name="Submissions S."/>
        </authorList>
    </citation>
    <scope>NUCLEOTIDE SEQUENCE [LARGE SCALE GENOMIC DNA]</scope>
    <source>
        <strain evidence="2">B4,CECT 8067,JCM 17497</strain>
    </source>
</reference>
<dbReference type="STRING" id="1095776.SAMN04515672_4378"/>
<organism evidence="1 2">
    <name type="scientific">Natronorubrum texcoconense</name>
    <dbReference type="NCBI Taxonomy" id="1095776"/>
    <lineage>
        <taxon>Archaea</taxon>
        <taxon>Methanobacteriati</taxon>
        <taxon>Methanobacteriota</taxon>
        <taxon>Stenosarchaea group</taxon>
        <taxon>Halobacteria</taxon>
        <taxon>Halobacteriales</taxon>
        <taxon>Natrialbaceae</taxon>
        <taxon>Natronorubrum</taxon>
    </lineage>
</organism>
<dbReference type="Proteomes" id="UP000198882">
    <property type="component" value="Unassembled WGS sequence"/>
</dbReference>
<name>A0A1G9G1D3_9EURY</name>